<gene>
    <name evidence="2" type="ORF">VQ7734_02451</name>
</gene>
<sequence length="275" mass="31697">MHINSSGIRSDMIFHHFSGLVTDKTDYTVVKTPSNPGFYWGNYLVFPQAPEPGDLQHWQALFESEFRDCPDVKHMSFCWLGQKDRPQDEFADFLAHGYEYDETLVLKGSQFHLPGRRNEDIQCRPVLTEAEWQQVIDLHLLVYPESQRNEAERLYVQRIYAQYRNMHAAGLGGWHGAFIGDQLVASLGLFFDDHVGRFQNVETHPDFRQRGICKTMVHDISAEAMKTRPVQHLILHADSQYIAAQIYRSVGYEVCETLCELCLTPEAAEKMRAEA</sequence>
<evidence type="ECO:0000313" key="3">
    <source>
        <dbReference type="Proteomes" id="UP000184600"/>
    </source>
</evidence>
<feature type="domain" description="N-acetyltransferase" evidence="1">
    <location>
        <begin position="121"/>
        <end position="274"/>
    </location>
</feature>
<dbReference type="InterPro" id="IPR000182">
    <property type="entry name" value="GNAT_dom"/>
</dbReference>
<keyword evidence="3" id="KW-1185">Reference proteome</keyword>
<dbReference type="InterPro" id="IPR016181">
    <property type="entry name" value="Acyl_CoA_acyltransferase"/>
</dbReference>
<dbReference type="OrthoDB" id="9796919at2"/>
<dbReference type="AlphaFoldDB" id="A0A1M7YVS7"/>
<dbReference type="GO" id="GO:0016747">
    <property type="term" value="F:acyltransferase activity, transferring groups other than amino-acyl groups"/>
    <property type="evidence" value="ECO:0007669"/>
    <property type="project" value="InterPro"/>
</dbReference>
<dbReference type="CDD" id="cd04301">
    <property type="entry name" value="NAT_SF"/>
    <property type="match status" value="1"/>
</dbReference>
<reference evidence="3" key="1">
    <citation type="submission" date="2016-12" db="EMBL/GenBank/DDBJ databases">
        <authorList>
            <person name="Rodrigo-Torres L."/>
            <person name="Arahal R.D."/>
            <person name="Lucena T."/>
        </authorList>
    </citation>
    <scope>NUCLEOTIDE SEQUENCE [LARGE SCALE GENOMIC DNA]</scope>
</reference>
<dbReference type="PROSITE" id="PS51186">
    <property type="entry name" value="GNAT"/>
    <property type="match status" value="1"/>
</dbReference>
<protein>
    <recommendedName>
        <fullName evidence="1">N-acetyltransferase domain-containing protein</fullName>
    </recommendedName>
</protein>
<organism evidence="2 3">
    <name type="scientific">Vibrio quintilis</name>
    <dbReference type="NCBI Taxonomy" id="1117707"/>
    <lineage>
        <taxon>Bacteria</taxon>
        <taxon>Pseudomonadati</taxon>
        <taxon>Pseudomonadota</taxon>
        <taxon>Gammaproteobacteria</taxon>
        <taxon>Vibrionales</taxon>
        <taxon>Vibrionaceae</taxon>
        <taxon>Vibrio</taxon>
    </lineage>
</organism>
<dbReference type="SUPFAM" id="SSF55729">
    <property type="entry name" value="Acyl-CoA N-acyltransferases (Nat)"/>
    <property type="match status" value="1"/>
</dbReference>
<proteinExistence type="predicted"/>
<dbReference type="Gene3D" id="3.40.630.30">
    <property type="match status" value="1"/>
</dbReference>
<dbReference type="Pfam" id="PF13527">
    <property type="entry name" value="Acetyltransf_9"/>
    <property type="match status" value="1"/>
</dbReference>
<dbReference type="EMBL" id="FRFG01000027">
    <property type="protein sequence ID" value="SHO56682.1"/>
    <property type="molecule type" value="Genomic_DNA"/>
</dbReference>
<dbReference type="RefSeq" id="WP_073582906.1">
    <property type="nucleotide sequence ID" value="NZ_AP024898.1"/>
</dbReference>
<dbReference type="STRING" id="1117707.VQ7734_02451"/>
<evidence type="ECO:0000259" key="1">
    <source>
        <dbReference type="PROSITE" id="PS51186"/>
    </source>
</evidence>
<evidence type="ECO:0000313" key="2">
    <source>
        <dbReference type="EMBL" id="SHO56682.1"/>
    </source>
</evidence>
<dbReference type="Proteomes" id="UP000184600">
    <property type="component" value="Unassembled WGS sequence"/>
</dbReference>
<name>A0A1M7YVS7_9VIBR</name>
<accession>A0A1M7YVS7</accession>